<dbReference type="CDD" id="cd02247">
    <property type="entry name" value="cupin_pirin_C"/>
    <property type="match status" value="1"/>
</dbReference>
<evidence type="ECO:0000256" key="2">
    <source>
        <dbReference type="RuleBase" id="RU003457"/>
    </source>
</evidence>
<proteinExistence type="inferred from homology"/>
<dbReference type="Pfam" id="PF02678">
    <property type="entry name" value="Pirin"/>
    <property type="match status" value="1"/>
</dbReference>
<feature type="domain" description="Pirin N-terminal" evidence="3">
    <location>
        <begin position="16"/>
        <end position="121"/>
    </location>
</feature>
<dbReference type="RefSeq" id="WP_343163187.1">
    <property type="nucleotide sequence ID" value="NZ_JBHRSV010000028.1"/>
</dbReference>
<comment type="similarity">
    <text evidence="1 2">Belongs to the pirin family.</text>
</comment>
<keyword evidence="6" id="KW-1185">Reference proteome</keyword>
<evidence type="ECO:0000259" key="3">
    <source>
        <dbReference type="Pfam" id="PF02678"/>
    </source>
</evidence>
<dbReference type="InterPro" id="IPR011051">
    <property type="entry name" value="RmlC_Cupin_sf"/>
</dbReference>
<dbReference type="Gene3D" id="2.60.120.10">
    <property type="entry name" value="Jelly Rolls"/>
    <property type="match status" value="2"/>
</dbReference>
<accession>A0ABV7A0P9</accession>
<feature type="domain" description="Pirin C-terminal" evidence="4">
    <location>
        <begin position="174"/>
        <end position="269"/>
    </location>
</feature>
<dbReference type="PANTHER" id="PTHR13903:SF8">
    <property type="entry name" value="PIRIN"/>
    <property type="match status" value="1"/>
</dbReference>
<evidence type="ECO:0000259" key="4">
    <source>
        <dbReference type="Pfam" id="PF05726"/>
    </source>
</evidence>
<organism evidence="5 6">
    <name type="scientific">Hyphobacterium vulgare</name>
    <dbReference type="NCBI Taxonomy" id="1736751"/>
    <lineage>
        <taxon>Bacteria</taxon>
        <taxon>Pseudomonadati</taxon>
        <taxon>Pseudomonadota</taxon>
        <taxon>Alphaproteobacteria</taxon>
        <taxon>Maricaulales</taxon>
        <taxon>Maricaulaceae</taxon>
        <taxon>Hyphobacterium</taxon>
    </lineage>
</organism>
<dbReference type="Pfam" id="PF05726">
    <property type="entry name" value="Pirin_C"/>
    <property type="match status" value="1"/>
</dbReference>
<dbReference type="PANTHER" id="PTHR13903">
    <property type="entry name" value="PIRIN-RELATED"/>
    <property type="match status" value="1"/>
</dbReference>
<dbReference type="InterPro" id="IPR003829">
    <property type="entry name" value="Pirin_N_dom"/>
</dbReference>
<dbReference type="EMBL" id="JBHRSV010000028">
    <property type="protein sequence ID" value="MFC2927203.1"/>
    <property type="molecule type" value="Genomic_DNA"/>
</dbReference>
<sequence>MIERMIEGRERDIGGFSVRRVLPAAGRRTVGPFIFFDQIGPATFAPGKGIDVRPHPHIGLATVTYLIEGEMDHNDSLGCFQTIRPGDVNWMTAGRGIVHSERTGAEARERGFTMSGIQTWIALPGDLEEIEPSFHHHPAASLPEWDEGGATLRLILGTSHGRVSPVEVFSPTLYIHARMPEGSAFSVPAEHEDRAVYAATGDITIDGEVLPVGRMAVLEPGHEPEIRALTEGHVFVCGGAPLAGKRSIFWNLVSSRPERIEQAKRDWAASAEAGFRDSVFRLPPGESEHIPLPDDS</sequence>
<protein>
    <submittedName>
        <fullName evidence="5">Pirin family protein</fullName>
    </submittedName>
</protein>
<comment type="caution">
    <text evidence="5">The sequence shown here is derived from an EMBL/GenBank/DDBJ whole genome shotgun (WGS) entry which is preliminary data.</text>
</comment>
<dbReference type="InterPro" id="IPR012093">
    <property type="entry name" value="Pirin"/>
</dbReference>
<reference evidence="6" key="1">
    <citation type="journal article" date="2019" name="Int. J. Syst. Evol. Microbiol.">
        <title>The Global Catalogue of Microorganisms (GCM) 10K type strain sequencing project: providing services to taxonomists for standard genome sequencing and annotation.</title>
        <authorList>
            <consortium name="The Broad Institute Genomics Platform"/>
            <consortium name="The Broad Institute Genome Sequencing Center for Infectious Disease"/>
            <person name="Wu L."/>
            <person name="Ma J."/>
        </authorList>
    </citation>
    <scope>NUCLEOTIDE SEQUENCE [LARGE SCALE GENOMIC DNA]</scope>
    <source>
        <strain evidence="6">KCTC 52487</strain>
    </source>
</reference>
<dbReference type="Proteomes" id="UP001595379">
    <property type="component" value="Unassembled WGS sequence"/>
</dbReference>
<dbReference type="PIRSF" id="PIRSF006232">
    <property type="entry name" value="Pirin"/>
    <property type="match status" value="1"/>
</dbReference>
<evidence type="ECO:0000313" key="5">
    <source>
        <dbReference type="EMBL" id="MFC2927203.1"/>
    </source>
</evidence>
<name>A0ABV7A0P9_9PROT</name>
<dbReference type="InterPro" id="IPR014710">
    <property type="entry name" value="RmlC-like_jellyroll"/>
</dbReference>
<dbReference type="InterPro" id="IPR008778">
    <property type="entry name" value="Pirin_C_dom"/>
</dbReference>
<evidence type="ECO:0000256" key="1">
    <source>
        <dbReference type="ARBA" id="ARBA00008416"/>
    </source>
</evidence>
<evidence type="ECO:0000313" key="6">
    <source>
        <dbReference type="Proteomes" id="UP001595379"/>
    </source>
</evidence>
<dbReference type="CDD" id="cd02909">
    <property type="entry name" value="cupin_pirin_N"/>
    <property type="match status" value="1"/>
</dbReference>
<dbReference type="SUPFAM" id="SSF51182">
    <property type="entry name" value="RmlC-like cupins"/>
    <property type="match status" value="1"/>
</dbReference>
<gene>
    <name evidence="5" type="ORF">ACFOOR_13920</name>
</gene>